<feature type="transmembrane region" description="Helical" evidence="8">
    <location>
        <begin position="153"/>
        <end position="170"/>
    </location>
</feature>
<keyword evidence="4 8" id="KW-0812">Transmembrane</keyword>
<dbReference type="GO" id="GO:0016020">
    <property type="term" value="C:membrane"/>
    <property type="evidence" value="ECO:0007669"/>
    <property type="project" value="UniProtKB-SubCell"/>
</dbReference>
<dbReference type="PROSITE" id="PS50850">
    <property type="entry name" value="MFS"/>
    <property type="match status" value="1"/>
</dbReference>
<dbReference type="InterPro" id="IPR036259">
    <property type="entry name" value="MFS_trans_sf"/>
</dbReference>
<evidence type="ECO:0000256" key="3">
    <source>
        <dbReference type="ARBA" id="ARBA00022448"/>
    </source>
</evidence>
<dbReference type="InterPro" id="IPR050360">
    <property type="entry name" value="MFS_Sugar_Transporters"/>
</dbReference>
<dbReference type="Pfam" id="PF00083">
    <property type="entry name" value="Sugar_tr"/>
    <property type="match status" value="1"/>
</dbReference>
<accession>A0A3D8QJV7</accession>
<evidence type="ECO:0000256" key="7">
    <source>
        <dbReference type="RuleBase" id="RU003346"/>
    </source>
</evidence>
<reference evidence="10 11" key="1">
    <citation type="journal article" date="2018" name="IMA Fungus">
        <title>IMA Genome-F 9: Draft genome sequence of Annulohypoxylon stygium, Aspergillus mulundensis, Berkeleyomyces basicola (syn. Thielaviopsis basicola), Ceratocystis smalleyi, two Cercospora beticola strains, Coleophoma cylindrospora, Fusarium fracticaudum, Phialophora cf. hyalina, and Morchella septimelata.</title>
        <authorList>
            <person name="Wingfield B.D."/>
            <person name="Bills G.F."/>
            <person name="Dong Y."/>
            <person name="Huang W."/>
            <person name="Nel W.J."/>
            <person name="Swalarsk-Parry B.S."/>
            <person name="Vaghefi N."/>
            <person name="Wilken P.M."/>
            <person name="An Z."/>
            <person name="de Beer Z.W."/>
            <person name="De Vos L."/>
            <person name="Chen L."/>
            <person name="Duong T.A."/>
            <person name="Gao Y."/>
            <person name="Hammerbacher A."/>
            <person name="Kikkert J.R."/>
            <person name="Li Y."/>
            <person name="Li H."/>
            <person name="Li K."/>
            <person name="Li Q."/>
            <person name="Liu X."/>
            <person name="Ma X."/>
            <person name="Naidoo K."/>
            <person name="Pethybridge S.J."/>
            <person name="Sun J."/>
            <person name="Steenkamp E.T."/>
            <person name="van der Nest M.A."/>
            <person name="van Wyk S."/>
            <person name="Wingfield M.J."/>
            <person name="Xiong C."/>
            <person name="Yue Q."/>
            <person name="Zhang X."/>
        </authorList>
    </citation>
    <scope>NUCLEOTIDE SEQUENCE [LARGE SCALE GENOMIC DNA]</scope>
    <source>
        <strain evidence="10 11">BP6252</strain>
    </source>
</reference>
<evidence type="ECO:0000259" key="9">
    <source>
        <dbReference type="PROSITE" id="PS50850"/>
    </source>
</evidence>
<dbReference type="AlphaFoldDB" id="A0A3D8QJV7"/>
<dbReference type="PROSITE" id="PS00217">
    <property type="entry name" value="SUGAR_TRANSPORT_2"/>
    <property type="match status" value="1"/>
</dbReference>
<keyword evidence="5 8" id="KW-1133">Transmembrane helix</keyword>
<feature type="transmembrane region" description="Helical" evidence="8">
    <location>
        <begin position="403"/>
        <end position="422"/>
    </location>
</feature>
<feature type="transmembrane region" description="Helical" evidence="8">
    <location>
        <begin position="331"/>
        <end position="350"/>
    </location>
</feature>
<dbReference type="FunFam" id="1.20.1250.20:FF:000134">
    <property type="entry name" value="MFS sugar transporter protein"/>
    <property type="match status" value="1"/>
</dbReference>
<dbReference type="InterPro" id="IPR005828">
    <property type="entry name" value="MFS_sugar_transport-like"/>
</dbReference>
<evidence type="ECO:0000256" key="4">
    <source>
        <dbReference type="ARBA" id="ARBA00022692"/>
    </source>
</evidence>
<feature type="transmembrane region" description="Helical" evidence="8">
    <location>
        <begin position="362"/>
        <end position="382"/>
    </location>
</feature>
<comment type="subcellular location">
    <subcellularLocation>
        <location evidence="1">Membrane</location>
        <topology evidence="1">Multi-pass membrane protein</topology>
    </subcellularLocation>
</comment>
<dbReference type="GO" id="GO:0005351">
    <property type="term" value="F:carbohydrate:proton symporter activity"/>
    <property type="evidence" value="ECO:0007669"/>
    <property type="project" value="TreeGrafter"/>
</dbReference>
<dbReference type="OrthoDB" id="5399138at2759"/>
<dbReference type="PANTHER" id="PTHR48022">
    <property type="entry name" value="PLASTIDIC GLUCOSE TRANSPORTER 4"/>
    <property type="match status" value="1"/>
</dbReference>
<evidence type="ECO:0000256" key="1">
    <source>
        <dbReference type="ARBA" id="ARBA00004141"/>
    </source>
</evidence>
<comment type="similarity">
    <text evidence="2 7">Belongs to the major facilitator superfamily. Sugar transporter (TC 2.A.1.1) family.</text>
</comment>
<keyword evidence="3 7" id="KW-0813">Transport</keyword>
<dbReference type="EMBL" id="PDLM01000014">
    <property type="protein sequence ID" value="RDW62103.1"/>
    <property type="molecule type" value="Genomic_DNA"/>
</dbReference>
<dbReference type="PANTHER" id="PTHR48022:SF2">
    <property type="entry name" value="PLASTIDIC GLUCOSE TRANSPORTER 4"/>
    <property type="match status" value="1"/>
</dbReference>
<dbReference type="SUPFAM" id="SSF103473">
    <property type="entry name" value="MFS general substrate transporter"/>
    <property type="match status" value="1"/>
</dbReference>
<keyword evidence="6 8" id="KW-0472">Membrane</keyword>
<evidence type="ECO:0000256" key="5">
    <source>
        <dbReference type="ARBA" id="ARBA00022989"/>
    </source>
</evidence>
<evidence type="ECO:0000313" key="11">
    <source>
        <dbReference type="Proteomes" id="UP000256645"/>
    </source>
</evidence>
<protein>
    <recommendedName>
        <fullName evidence="9">Major facilitator superfamily (MFS) profile domain-containing protein</fullName>
    </recommendedName>
</protein>
<dbReference type="InterPro" id="IPR020846">
    <property type="entry name" value="MFS_dom"/>
</dbReference>
<proteinExistence type="inferred from homology"/>
<feature type="domain" description="Major facilitator superfamily (MFS) profile" evidence="9">
    <location>
        <begin position="20"/>
        <end position="452"/>
    </location>
</feature>
<dbReference type="Gene3D" id="1.20.1250.20">
    <property type="entry name" value="MFS general substrate transporter like domains"/>
    <property type="match status" value="1"/>
</dbReference>
<feature type="transmembrane region" description="Helical" evidence="8">
    <location>
        <begin position="16"/>
        <end position="33"/>
    </location>
</feature>
<dbReference type="Proteomes" id="UP000256645">
    <property type="component" value="Unassembled WGS sequence"/>
</dbReference>
<feature type="transmembrane region" description="Helical" evidence="8">
    <location>
        <begin position="428"/>
        <end position="448"/>
    </location>
</feature>
<name>A0A3D8QJV7_9HELO</name>
<feature type="transmembrane region" description="Helical" evidence="8">
    <location>
        <begin position="182"/>
        <end position="201"/>
    </location>
</feature>
<evidence type="ECO:0000313" key="10">
    <source>
        <dbReference type="EMBL" id="RDW62103.1"/>
    </source>
</evidence>
<feature type="transmembrane region" description="Helical" evidence="8">
    <location>
        <begin position="54"/>
        <end position="78"/>
    </location>
</feature>
<feature type="transmembrane region" description="Helical" evidence="8">
    <location>
        <begin position="296"/>
        <end position="319"/>
    </location>
</feature>
<feature type="transmembrane region" description="Helical" evidence="8">
    <location>
        <begin position="263"/>
        <end position="284"/>
    </location>
</feature>
<dbReference type="NCBIfam" id="TIGR00879">
    <property type="entry name" value="SP"/>
    <property type="match status" value="1"/>
</dbReference>
<evidence type="ECO:0000256" key="8">
    <source>
        <dbReference type="SAM" id="Phobius"/>
    </source>
</evidence>
<dbReference type="InterPro" id="IPR003663">
    <property type="entry name" value="Sugar/inositol_transpt"/>
</dbReference>
<keyword evidence="11" id="KW-1185">Reference proteome</keyword>
<evidence type="ECO:0000256" key="2">
    <source>
        <dbReference type="ARBA" id="ARBA00010992"/>
    </source>
</evidence>
<gene>
    <name evidence="10" type="ORF">BP6252_11536</name>
</gene>
<evidence type="ECO:0000256" key="6">
    <source>
        <dbReference type="ARBA" id="ARBA00023136"/>
    </source>
</evidence>
<feature type="transmembrane region" description="Helical" evidence="8">
    <location>
        <begin position="84"/>
        <end position="103"/>
    </location>
</feature>
<dbReference type="PRINTS" id="PR00171">
    <property type="entry name" value="SUGRTRNSPORT"/>
</dbReference>
<organism evidence="10 11">
    <name type="scientific">Coleophoma cylindrospora</name>
    <dbReference type="NCBI Taxonomy" id="1849047"/>
    <lineage>
        <taxon>Eukaryota</taxon>
        <taxon>Fungi</taxon>
        <taxon>Dikarya</taxon>
        <taxon>Ascomycota</taxon>
        <taxon>Pezizomycotina</taxon>
        <taxon>Leotiomycetes</taxon>
        <taxon>Helotiales</taxon>
        <taxon>Dermateaceae</taxon>
        <taxon>Coleophoma</taxon>
    </lineage>
</organism>
<sequence>MARTLKHLWGQIHPKGYALCAFMISLGGFLNGYDTGSIGAVTTMPQFEKSINKLSPTLQGFTVALIMVTGAVPGIFAGQLANRYGQLLVVMAGALVFTLGTALEAGSSKLPMFLVGRALAGIGEGMWLTNISVYITEIAPSAKRGTFVSMPQLMAAFGICAGYFTCYGSIHISSSLSWRLPFIIQSILAIVLAISCIYMPMSPRWLQLNNRSEEALRSIHRLDISPVEAEKDILRPRPLVREGPSGVSGFLTMFKREYRGRTMLAFFILGMLQLCGIDGVLYYAPILFTQAGLGAGTASFLASGVSAIAMLLVSIPAFLYTDRWGRRSSTITGGVLLSGSMFIIGGLYASDSVHADSGGGRWLVIVLIFVFALSFVGTWGVVGKIYASEILDARTRDVANSAAQGLGFFTNWLVAFTTPIFLAHSSYGAYFLFGGLSLLAVLVLIVFMPETRGYSLEYIQEGFQNLHARGHRQALSYSADAERSATVTLGKRVRRLLIGPVLFPDGVGDGVTTSMELDLGQVQMPPPTTGEGGILRLEVSTV</sequence>
<comment type="caution">
    <text evidence="10">The sequence shown here is derived from an EMBL/GenBank/DDBJ whole genome shotgun (WGS) entry which is preliminary data.</text>
</comment>
<dbReference type="InterPro" id="IPR005829">
    <property type="entry name" value="Sugar_transporter_CS"/>
</dbReference>